<dbReference type="RefSeq" id="WP_103079786.1">
    <property type="nucleotide sequence ID" value="NZ_CP021850.1"/>
</dbReference>
<dbReference type="AlphaFoldDB" id="A0A2K2FN84"/>
<evidence type="ECO:0000313" key="1">
    <source>
        <dbReference type="EMBL" id="PNU01557.1"/>
    </source>
</evidence>
<dbReference type="Pfam" id="PF26595">
    <property type="entry name" value="A_ENA"/>
    <property type="match status" value="1"/>
</dbReference>
<organism evidence="1 2">
    <name type="scientific">Clostridium thermosuccinogenes</name>
    <dbReference type="NCBI Taxonomy" id="84032"/>
    <lineage>
        <taxon>Bacteria</taxon>
        <taxon>Bacillati</taxon>
        <taxon>Bacillota</taxon>
        <taxon>Clostridia</taxon>
        <taxon>Eubacteriales</taxon>
        <taxon>Clostridiaceae</taxon>
        <taxon>Clostridium</taxon>
    </lineage>
</organism>
<evidence type="ECO:0000313" key="2">
    <source>
        <dbReference type="Proteomes" id="UP000236151"/>
    </source>
</evidence>
<accession>A0A2K2FN84</accession>
<proteinExistence type="predicted"/>
<keyword evidence="2" id="KW-1185">Reference proteome</keyword>
<dbReference type="KEGG" id="cthd:CDO33_16675"/>
<comment type="caution">
    <text evidence="1">The sequence shown here is derived from an EMBL/GenBank/DDBJ whole genome shotgun (WGS) entry which is preliminary data.</text>
</comment>
<dbReference type="OrthoDB" id="2082444at2"/>
<protein>
    <submittedName>
        <fullName evidence="1">Uncharacterized protein</fullName>
    </submittedName>
</protein>
<name>A0A2K2FN84_9CLOT</name>
<dbReference type="EMBL" id="NIOJ01000001">
    <property type="protein sequence ID" value="PNU01557.1"/>
    <property type="molecule type" value="Genomic_DNA"/>
</dbReference>
<dbReference type="Proteomes" id="UP000236151">
    <property type="component" value="Unassembled WGS sequence"/>
</dbReference>
<reference evidence="2" key="1">
    <citation type="submission" date="2017-06" db="EMBL/GenBank/DDBJ databases">
        <title>Investigating the central metabolism of Clostridium thermosuccinogenes.</title>
        <authorList>
            <person name="Koendjbiharie J.G."/>
            <person name="Van Kranenburg R."/>
            <person name="Vriesendorp B."/>
        </authorList>
    </citation>
    <scope>NUCLEOTIDE SEQUENCE [LARGE SCALE GENOMIC DNA]</scope>
    <source>
        <strain evidence="2">DSM 5806</strain>
    </source>
</reference>
<sequence>MLSYDGQDDAGASICIDSDDSMISLLNSIACDELDLANALHAEAEQIRSILRKMKDKKAAFSVKDLVDINRSVEEKMRNIIKDEILLHFKLENAMGLHSKNPSGDQCL</sequence>
<dbReference type="InterPro" id="IPR058705">
    <property type="entry name" value="A_ENA"/>
</dbReference>
<gene>
    <name evidence="1" type="ORF">CDQ84_00685</name>
</gene>